<organism evidence="1 2">
    <name type="scientific">Butyricicoccus faecihominis</name>
    <dbReference type="NCBI Taxonomy" id="1712515"/>
    <lineage>
        <taxon>Bacteria</taxon>
        <taxon>Bacillati</taxon>
        <taxon>Bacillota</taxon>
        <taxon>Clostridia</taxon>
        <taxon>Eubacteriales</taxon>
        <taxon>Butyricicoccaceae</taxon>
        <taxon>Butyricicoccus</taxon>
    </lineage>
</organism>
<sequence>MKRRIVFALISVLICVGAAVWLVPYTPMPDTAEIVDVLVLHVHAGDTAEDITGQVDTNAVCELLPQIRARRLPSYHRGISEDCYQIQVVYGGKTVCFSLGEPSYAYEVTESMSPWVHKLSGSEKLLALLDKQ</sequence>
<proteinExistence type="predicted"/>
<dbReference type="RefSeq" id="WP_147323780.1">
    <property type="nucleotide sequence ID" value="NZ_BLYJ01000027.1"/>
</dbReference>
<gene>
    <name evidence="1" type="ORF">BUFA31_20060</name>
</gene>
<name>A0ABQ1E1J8_9FIRM</name>
<evidence type="ECO:0000313" key="2">
    <source>
        <dbReference type="Proteomes" id="UP000620147"/>
    </source>
</evidence>
<accession>A0ABQ1E1J8</accession>
<protein>
    <submittedName>
        <fullName evidence="1">Uncharacterized protein</fullName>
    </submittedName>
</protein>
<keyword evidence="2" id="KW-1185">Reference proteome</keyword>
<dbReference type="EMBL" id="BLYJ01000027">
    <property type="protein sequence ID" value="GFO88842.1"/>
    <property type="molecule type" value="Genomic_DNA"/>
</dbReference>
<evidence type="ECO:0000313" key="1">
    <source>
        <dbReference type="EMBL" id="GFO88842.1"/>
    </source>
</evidence>
<reference evidence="1 2" key="1">
    <citation type="submission" date="2020-06" db="EMBL/GenBank/DDBJ databases">
        <title>Characterization of fructooligosaccharide metabolism and fructooligosaccharide-degrading enzymes in human commensal butyrate producers.</title>
        <authorList>
            <person name="Tanno H."/>
            <person name="Fujii T."/>
            <person name="Hirano K."/>
            <person name="Maeno S."/>
            <person name="Tonozuka T."/>
            <person name="Sakamoto M."/>
            <person name="Ohkuma M."/>
            <person name="Tochio T."/>
            <person name="Endo A."/>
        </authorList>
    </citation>
    <scope>NUCLEOTIDE SEQUENCE [LARGE SCALE GENOMIC DNA]</scope>
    <source>
        <strain evidence="1 2">JCM 31056</strain>
    </source>
</reference>
<comment type="caution">
    <text evidence="1">The sequence shown here is derived from an EMBL/GenBank/DDBJ whole genome shotgun (WGS) entry which is preliminary data.</text>
</comment>
<dbReference type="Proteomes" id="UP000620147">
    <property type="component" value="Unassembled WGS sequence"/>
</dbReference>